<name>A0AAV8V8V3_9CUCU</name>
<proteinExistence type="predicted"/>
<evidence type="ECO:0000313" key="2">
    <source>
        <dbReference type="EMBL" id="KAJ8910621.1"/>
    </source>
</evidence>
<organism evidence="2 3">
    <name type="scientific">Exocentrus adspersus</name>
    <dbReference type="NCBI Taxonomy" id="1586481"/>
    <lineage>
        <taxon>Eukaryota</taxon>
        <taxon>Metazoa</taxon>
        <taxon>Ecdysozoa</taxon>
        <taxon>Arthropoda</taxon>
        <taxon>Hexapoda</taxon>
        <taxon>Insecta</taxon>
        <taxon>Pterygota</taxon>
        <taxon>Neoptera</taxon>
        <taxon>Endopterygota</taxon>
        <taxon>Coleoptera</taxon>
        <taxon>Polyphaga</taxon>
        <taxon>Cucujiformia</taxon>
        <taxon>Chrysomeloidea</taxon>
        <taxon>Cerambycidae</taxon>
        <taxon>Lamiinae</taxon>
        <taxon>Acanthocinini</taxon>
        <taxon>Exocentrus</taxon>
    </lineage>
</organism>
<protein>
    <recommendedName>
        <fullName evidence="1">Transposable element P transposase-like RNase H C-terminal domain-containing protein</fullName>
    </recommendedName>
</protein>
<dbReference type="AlphaFoldDB" id="A0AAV8V8V3"/>
<evidence type="ECO:0000259" key="1">
    <source>
        <dbReference type="Pfam" id="PF21789"/>
    </source>
</evidence>
<keyword evidence="3" id="KW-1185">Reference proteome</keyword>
<feature type="domain" description="Transposable element P transposase-like RNase H C-terminal" evidence="1">
    <location>
        <begin position="155"/>
        <end position="185"/>
    </location>
</feature>
<sequence>MRKIVWQNGSTLNSSICWMSNFLIESATNSLINMLSPKKINKMKVKCCTQVFSNQVGALMKAVLSWNSQVQLDSGAIDTANLILLNSSRKTGPPGKPLKGGVQNDSVHIQFWYDAIKILESMKFYCTENSRFVKVPSILNLIRTLKGFIYLSKKQDALENLFGCIRNYSGQESNPGAAHFISSFRALLVNNFMSTHSPNSNCQEDYHTGALDNLRSFITGEVLPGVTPLPDYEEPEVPSTVTLHRRSKVSRCTATYISGFIARKLLRKTKCENCKSNLLFRDNNNDTDFIKARQYDHCKLIKPGTVFTFLVSQSIARLFYLIPRLSFTKYF</sequence>
<dbReference type="EMBL" id="JANEYG010000270">
    <property type="protein sequence ID" value="KAJ8910621.1"/>
    <property type="molecule type" value="Genomic_DNA"/>
</dbReference>
<dbReference type="InterPro" id="IPR048367">
    <property type="entry name" value="TNP-like_RNaseH_C"/>
</dbReference>
<accession>A0AAV8V8V3</accession>
<gene>
    <name evidence="2" type="ORF">NQ315_002857</name>
</gene>
<comment type="caution">
    <text evidence="2">The sequence shown here is derived from an EMBL/GenBank/DDBJ whole genome shotgun (WGS) entry which is preliminary data.</text>
</comment>
<dbReference type="Pfam" id="PF21789">
    <property type="entry name" value="TNP-like_RNaseH_C"/>
    <property type="match status" value="1"/>
</dbReference>
<evidence type="ECO:0000313" key="3">
    <source>
        <dbReference type="Proteomes" id="UP001159042"/>
    </source>
</evidence>
<dbReference type="Proteomes" id="UP001159042">
    <property type="component" value="Unassembled WGS sequence"/>
</dbReference>
<reference evidence="2 3" key="1">
    <citation type="journal article" date="2023" name="Insect Mol. Biol.">
        <title>Genome sequencing provides insights into the evolution of gene families encoding plant cell wall-degrading enzymes in longhorned beetles.</title>
        <authorList>
            <person name="Shin N.R."/>
            <person name="Okamura Y."/>
            <person name="Kirsch R."/>
            <person name="Pauchet Y."/>
        </authorList>
    </citation>
    <scope>NUCLEOTIDE SEQUENCE [LARGE SCALE GENOMIC DNA]</scope>
    <source>
        <strain evidence="2">EAD_L_NR</strain>
    </source>
</reference>